<reference evidence="3 4" key="1">
    <citation type="submission" date="2023-10" db="EMBL/GenBank/DDBJ databases">
        <authorList>
            <person name="Maclean D."/>
            <person name="Macfadyen A."/>
        </authorList>
    </citation>
    <scope>NUCLEOTIDE SEQUENCE [LARGE SCALE GENOMIC DNA]</scope>
</reference>
<proteinExistence type="predicted"/>
<gene>
    <name evidence="3" type="ORF">CVIRNUC_010760</name>
</gene>
<organism evidence="3 4">
    <name type="scientific">Coccomyxa viridis</name>
    <dbReference type="NCBI Taxonomy" id="1274662"/>
    <lineage>
        <taxon>Eukaryota</taxon>
        <taxon>Viridiplantae</taxon>
        <taxon>Chlorophyta</taxon>
        <taxon>core chlorophytes</taxon>
        <taxon>Trebouxiophyceae</taxon>
        <taxon>Trebouxiophyceae incertae sedis</taxon>
        <taxon>Coccomyxaceae</taxon>
        <taxon>Coccomyxa</taxon>
    </lineage>
</organism>
<dbReference type="Gene3D" id="2.60.120.230">
    <property type="match status" value="1"/>
</dbReference>
<evidence type="ECO:0000256" key="1">
    <source>
        <dbReference type="ARBA" id="ARBA00023157"/>
    </source>
</evidence>
<dbReference type="PANTHER" id="PTHR39319:SF1">
    <property type="entry name" value="SI:DKEY-256H2.1"/>
    <property type="match status" value="1"/>
</dbReference>
<dbReference type="InterPro" id="IPR015196">
    <property type="entry name" value="PngaseF_N"/>
</dbReference>
<feature type="domain" description="Peptide-N-glycosidase F N-terminal" evidence="2">
    <location>
        <begin position="370"/>
        <end position="538"/>
    </location>
</feature>
<accession>A0AAV1IM39</accession>
<dbReference type="Pfam" id="PF09112">
    <property type="entry name" value="N-glycanase_N"/>
    <property type="match status" value="1"/>
</dbReference>
<keyword evidence="1" id="KW-1015">Disulfide bond</keyword>
<dbReference type="AlphaFoldDB" id="A0AAV1IM39"/>
<comment type="caution">
    <text evidence="3">The sequence shown here is derived from an EMBL/GenBank/DDBJ whole genome shotgun (WGS) entry which is preliminary data.</text>
</comment>
<dbReference type="SUPFAM" id="SSF49742">
    <property type="entry name" value="PHM/PNGase F"/>
    <property type="match status" value="1"/>
</dbReference>
<dbReference type="Gene3D" id="3.50.30.30">
    <property type="match status" value="1"/>
</dbReference>
<dbReference type="GO" id="GO:0016715">
    <property type="term" value="F:oxidoreductase activity, acting on paired donors, with incorporation or reduction of molecular oxygen, reduced ascorbate as one donor, and incorporation of one atom of oxygen"/>
    <property type="evidence" value="ECO:0007669"/>
    <property type="project" value="InterPro"/>
</dbReference>
<evidence type="ECO:0000259" key="2">
    <source>
        <dbReference type="SMART" id="SM01290"/>
    </source>
</evidence>
<dbReference type="Pfam" id="PF09113">
    <property type="entry name" value="N-glycanase_C"/>
    <property type="match status" value="1"/>
</dbReference>
<dbReference type="Proteomes" id="UP001314263">
    <property type="component" value="Unassembled WGS sequence"/>
</dbReference>
<name>A0AAV1IM39_9CHLO</name>
<evidence type="ECO:0000313" key="4">
    <source>
        <dbReference type="Proteomes" id="UP001314263"/>
    </source>
</evidence>
<dbReference type="SMART" id="SM01290">
    <property type="entry name" value="N-glycanase_N"/>
    <property type="match status" value="1"/>
</dbReference>
<evidence type="ECO:0000313" key="3">
    <source>
        <dbReference type="EMBL" id="CAK0787540.1"/>
    </source>
</evidence>
<dbReference type="InterPro" id="IPR008977">
    <property type="entry name" value="PHM/PNGase_F_dom_sf"/>
</dbReference>
<sequence length="732" mass="80986">MAFNSSPMKAALLRALAFYIAVGALRASALIIPSVHSAPSWHPAPGERVPYGFSTPTLGGNFTLEENLPVIIFSYEPSDAFLRYMWTSDSSVLQFIEEAPSSIHYLFISYDLDAVGDVTAMRYRLLWAMDKLDVKHAARQEWLAHLHFATLPLSGLSDVGANFIPYLMGRWRATRKVLTMQSPGTTSGSIERLDASYDWLPAPPGQSAPLEFFGNGCTDVQPYDLHGKVALVVQDERSAQGHHDCSYAHMISAAQAANASGILFSPPPGQDVVQMGCAGSECSLPLSIWASIVPRSAALNIAEDVFTGAEVTVAFEDEDRPGYFAIINADMELAELGWIKFPKLMHLGWAAQWLHYEARLKANLSRPALEVPIFKEQIMQGEQGVVAHVKLPPREELDQYDKLELYFTLGCPGMPYLCMLDADCPIWDHVVQLFVCCEDAEGSTRHCDQCDATPWMAMAATDPAGQLWLAENGNRSLSSKEPCGRELGRWITPFRRRVGRWLTDVTLLSPLLSSGQCRFQAQTAPWALPWKPSLSLRFSNHKDHRDVDARKQEGKTDRRLVPLFSGGTFDADFNAAQDRQPIVIPTPRGTERAYIEAVITGHGSDENNCAEFCVTNHRFRVNGVDHWVNFTEAGTQWGCTYQVLSGGAPNQHGTWAYGRNGWCDGQNVRPWVADVTDDLKTKHSDAKNVIEYLGLFNDHDPDPEATPGYIMMESSLILEGSFLVDAAAVSPS</sequence>
<dbReference type="InterPro" id="IPR014784">
    <property type="entry name" value="Cu2_ascorb_mOase-like_C"/>
</dbReference>
<dbReference type="EMBL" id="CAUYUE010000017">
    <property type="protein sequence ID" value="CAK0787540.1"/>
    <property type="molecule type" value="Genomic_DNA"/>
</dbReference>
<dbReference type="PANTHER" id="PTHR39319">
    <property type="entry name" value="SI:DKEY-256H2.1"/>
    <property type="match status" value="1"/>
</dbReference>
<dbReference type="InterPro" id="IPR015197">
    <property type="entry name" value="PngaseF_C"/>
</dbReference>
<protein>
    <recommendedName>
        <fullName evidence="2">Peptide-N-glycosidase F N-terminal domain-containing protein</fullName>
    </recommendedName>
</protein>
<dbReference type="InterPro" id="IPR053251">
    <property type="entry name" value="N-glycanase"/>
</dbReference>
<keyword evidence="4" id="KW-1185">Reference proteome</keyword>